<keyword evidence="12" id="KW-0576">Peroxisome</keyword>
<evidence type="ECO:0000313" key="18">
    <source>
        <dbReference type="Proteomes" id="UP000663852"/>
    </source>
</evidence>
<evidence type="ECO:0000256" key="2">
    <source>
        <dbReference type="ARBA" id="ARBA00007369"/>
    </source>
</evidence>
<dbReference type="InterPro" id="IPR017871">
    <property type="entry name" value="ABC_transporter-like_CS"/>
</dbReference>
<dbReference type="InterPro" id="IPR000981">
    <property type="entry name" value="Neurhyp_horm"/>
</dbReference>
<dbReference type="PROSITE" id="PS00264">
    <property type="entry name" value="NEUROHYPOPHYS_HORM"/>
    <property type="match status" value="1"/>
</dbReference>
<name>A0A814EEW4_ADIRI</name>
<protein>
    <recommendedName>
        <fullName evidence="19">ATP-binding cassette sub-family D member 2</fullName>
    </recommendedName>
</protein>
<dbReference type="InterPro" id="IPR036640">
    <property type="entry name" value="ABC1_TM_sf"/>
</dbReference>
<dbReference type="SMART" id="SM00382">
    <property type="entry name" value="AAA"/>
    <property type="match status" value="1"/>
</dbReference>
<evidence type="ECO:0000256" key="10">
    <source>
        <dbReference type="ARBA" id="ARBA00022989"/>
    </source>
</evidence>
<dbReference type="InterPro" id="IPR036387">
    <property type="entry name" value="Neurhyp_horm_dom_sf"/>
</dbReference>
<evidence type="ECO:0000256" key="7">
    <source>
        <dbReference type="ARBA" id="ARBA00022801"/>
    </source>
</evidence>
<keyword evidence="8" id="KW-0067">ATP-binding</keyword>
<keyword evidence="5 14" id="KW-0812">Transmembrane</keyword>
<dbReference type="GO" id="GO:0005576">
    <property type="term" value="C:extracellular region"/>
    <property type="evidence" value="ECO:0007669"/>
    <property type="project" value="InterPro"/>
</dbReference>
<evidence type="ECO:0000256" key="14">
    <source>
        <dbReference type="SAM" id="Phobius"/>
    </source>
</evidence>
<dbReference type="GO" id="GO:0006635">
    <property type="term" value="P:fatty acid beta-oxidation"/>
    <property type="evidence" value="ECO:0007669"/>
    <property type="project" value="TreeGrafter"/>
</dbReference>
<dbReference type="InterPro" id="IPR050835">
    <property type="entry name" value="ABC_transporter_sub-D"/>
</dbReference>
<dbReference type="AlphaFoldDB" id="A0A814EEW4"/>
<evidence type="ECO:0000256" key="6">
    <source>
        <dbReference type="ARBA" id="ARBA00022741"/>
    </source>
</evidence>
<keyword evidence="13" id="KW-1015">Disulfide bond</keyword>
<gene>
    <name evidence="17" type="ORF">EDS130_LOCUS13217</name>
</gene>
<comment type="caution">
    <text evidence="17">The sequence shown here is derived from an EMBL/GenBank/DDBJ whole genome shotgun (WGS) entry which is preliminary data.</text>
</comment>
<dbReference type="PROSITE" id="PS00211">
    <property type="entry name" value="ABC_TRANSPORTER_1"/>
    <property type="match status" value="1"/>
</dbReference>
<keyword evidence="11 14" id="KW-0472">Membrane</keyword>
<evidence type="ECO:0000256" key="4">
    <source>
        <dbReference type="ARBA" id="ARBA00022448"/>
    </source>
</evidence>
<keyword evidence="6" id="KW-0547">Nucleotide-binding</keyword>
<dbReference type="SUPFAM" id="SSF90123">
    <property type="entry name" value="ABC transporter transmembrane region"/>
    <property type="match status" value="1"/>
</dbReference>
<keyword evidence="9" id="KW-1278">Translocase</keyword>
<evidence type="ECO:0000256" key="9">
    <source>
        <dbReference type="ARBA" id="ARBA00022967"/>
    </source>
</evidence>
<reference evidence="17" key="1">
    <citation type="submission" date="2021-02" db="EMBL/GenBank/DDBJ databases">
        <authorList>
            <person name="Nowell W R."/>
        </authorList>
    </citation>
    <scope>NUCLEOTIDE SEQUENCE</scope>
</reference>
<dbReference type="Gene3D" id="3.40.50.300">
    <property type="entry name" value="P-loop containing nucleotide triphosphate hydrolases"/>
    <property type="match status" value="1"/>
</dbReference>
<dbReference type="InterPro" id="IPR022423">
    <property type="entry name" value="Neurohypophysial_hormone_CS"/>
</dbReference>
<evidence type="ECO:0000259" key="15">
    <source>
        <dbReference type="PROSITE" id="PS50893"/>
    </source>
</evidence>
<evidence type="ECO:0000256" key="11">
    <source>
        <dbReference type="ARBA" id="ARBA00023136"/>
    </source>
</evidence>
<dbReference type="Gene3D" id="2.60.9.10">
    <property type="entry name" value="Neurohypophysial hormone domain"/>
    <property type="match status" value="1"/>
</dbReference>
<comment type="subcellular location">
    <subcellularLocation>
        <location evidence="1">Peroxisome membrane</location>
        <topology evidence="1">Multi-pass membrane protein</topology>
    </subcellularLocation>
</comment>
<feature type="transmembrane region" description="Helical" evidence="14">
    <location>
        <begin position="85"/>
        <end position="106"/>
    </location>
</feature>
<evidence type="ECO:0000256" key="3">
    <source>
        <dbReference type="ARBA" id="ARBA00008575"/>
    </source>
</evidence>
<dbReference type="GO" id="GO:0005524">
    <property type="term" value="F:ATP binding"/>
    <property type="evidence" value="ECO:0007669"/>
    <property type="project" value="UniProtKB-KW"/>
</dbReference>
<dbReference type="GO" id="GO:0042760">
    <property type="term" value="P:very long-chain fatty acid catabolic process"/>
    <property type="evidence" value="ECO:0007669"/>
    <property type="project" value="TreeGrafter"/>
</dbReference>
<dbReference type="Pfam" id="PF06472">
    <property type="entry name" value="ABC_membrane_2"/>
    <property type="match status" value="1"/>
</dbReference>
<dbReference type="FunFam" id="3.40.50.300:FF:000800">
    <property type="entry name" value="ATP-binding cassette sub-family D member 1"/>
    <property type="match status" value="1"/>
</dbReference>
<dbReference type="PRINTS" id="PR00831">
    <property type="entry name" value="NEUROPHYSIN"/>
</dbReference>
<comment type="similarity">
    <text evidence="2">Belongs to the vasopressin/oxytocin family.</text>
</comment>
<dbReference type="SUPFAM" id="SSF52540">
    <property type="entry name" value="P-loop containing nucleoside triphosphate hydrolases"/>
    <property type="match status" value="1"/>
</dbReference>
<feature type="domain" description="ABC transmembrane type-1" evidence="16">
    <location>
        <begin position="90"/>
        <end position="332"/>
    </location>
</feature>
<evidence type="ECO:0000256" key="13">
    <source>
        <dbReference type="ARBA" id="ARBA00023157"/>
    </source>
</evidence>
<dbReference type="CDD" id="cd03223">
    <property type="entry name" value="ABCD_peroxisomal_ALDP"/>
    <property type="match status" value="1"/>
</dbReference>
<dbReference type="GO" id="GO:0007031">
    <property type="term" value="P:peroxisome organization"/>
    <property type="evidence" value="ECO:0007669"/>
    <property type="project" value="TreeGrafter"/>
</dbReference>
<dbReference type="GO" id="GO:0005324">
    <property type="term" value="F:long-chain fatty acid transmembrane transporter activity"/>
    <property type="evidence" value="ECO:0007669"/>
    <property type="project" value="TreeGrafter"/>
</dbReference>
<accession>A0A814EEW4</accession>
<dbReference type="OrthoDB" id="422637at2759"/>
<dbReference type="InterPro" id="IPR003439">
    <property type="entry name" value="ABC_transporter-like_ATP-bd"/>
</dbReference>
<dbReference type="Gene3D" id="1.20.1560.10">
    <property type="entry name" value="ABC transporter type 1, transmembrane domain"/>
    <property type="match status" value="1"/>
</dbReference>
<evidence type="ECO:0000259" key="16">
    <source>
        <dbReference type="PROSITE" id="PS50929"/>
    </source>
</evidence>
<evidence type="ECO:0000256" key="12">
    <source>
        <dbReference type="ARBA" id="ARBA00023140"/>
    </source>
</evidence>
<dbReference type="SMART" id="SM00003">
    <property type="entry name" value="NH"/>
    <property type="match status" value="1"/>
</dbReference>
<feature type="domain" description="ABC transporter" evidence="15">
    <location>
        <begin position="464"/>
        <end position="688"/>
    </location>
</feature>
<dbReference type="GO" id="GO:0016887">
    <property type="term" value="F:ATP hydrolysis activity"/>
    <property type="evidence" value="ECO:0007669"/>
    <property type="project" value="InterPro"/>
</dbReference>
<dbReference type="GO" id="GO:0005778">
    <property type="term" value="C:peroxisomal membrane"/>
    <property type="evidence" value="ECO:0007669"/>
    <property type="project" value="UniProtKB-SubCell"/>
</dbReference>
<dbReference type="GO" id="GO:0005185">
    <property type="term" value="F:neurohypophyseal hormone activity"/>
    <property type="evidence" value="ECO:0007669"/>
    <property type="project" value="InterPro"/>
</dbReference>
<feature type="transmembrane region" description="Helical" evidence="14">
    <location>
        <begin position="126"/>
        <end position="149"/>
    </location>
</feature>
<dbReference type="InterPro" id="IPR011527">
    <property type="entry name" value="ABC1_TM_dom"/>
</dbReference>
<dbReference type="EMBL" id="CAJNOJ010000052">
    <property type="protein sequence ID" value="CAF0967954.1"/>
    <property type="molecule type" value="Genomic_DNA"/>
</dbReference>
<proteinExistence type="inferred from homology"/>
<evidence type="ECO:0000256" key="5">
    <source>
        <dbReference type="ARBA" id="ARBA00022692"/>
    </source>
</evidence>
<dbReference type="InterPro" id="IPR027417">
    <property type="entry name" value="P-loop_NTPase"/>
</dbReference>
<dbReference type="Pfam" id="PF00005">
    <property type="entry name" value="ABC_tran"/>
    <property type="match status" value="1"/>
</dbReference>
<comment type="similarity">
    <text evidence="3">Belongs to the ABC transporter superfamily. ABCD family. Peroxisomal fatty acyl CoA transporter (TC 3.A.1.203) subfamily.</text>
</comment>
<dbReference type="GO" id="GO:0140359">
    <property type="term" value="F:ABC-type transporter activity"/>
    <property type="evidence" value="ECO:0007669"/>
    <property type="project" value="InterPro"/>
</dbReference>
<dbReference type="PROSITE" id="PS50929">
    <property type="entry name" value="ABC_TM1F"/>
    <property type="match status" value="1"/>
</dbReference>
<dbReference type="PROSITE" id="PS50893">
    <property type="entry name" value="ABC_TRANSPORTER_2"/>
    <property type="match status" value="1"/>
</dbReference>
<keyword evidence="7" id="KW-0378">Hydrolase</keyword>
<evidence type="ECO:0008006" key="19">
    <source>
        <dbReference type="Google" id="ProtNLM"/>
    </source>
</evidence>
<dbReference type="PANTHER" id="PTHR11384:SF67">
    <property type="entry name" value="ATP-BINDING CASSETTE SUB-FAMILY D MEMBER 1"/>
    <property type="match status" value="1"/>
</dbReference>
<sequence>MYSLRSRRAKILLFSSSFAVIAYLIRRYRRSALLKKRRALVISKESRTTDASSPSSPIRNALNKQFYHQLRALIRILIPNVKSDSFALLILHLTTLITRTFLSIYIAHLDGAIVKSLVQRNPRQFFRTICTFIGVAVPASFINSSIRFIESKLSLALRTRLTQHAYEAYFKNQTYYRVTNLDSRLLTPDQNLTDDIETFTSTLTHLFSHLTKPFFDIAVISWSLIAMVRQRATARGLKEVPVMTMIVFLITFTALRKLSPRFGRLVSEEARRRGILRFAHTRVIANAEEIAFFDGHQVEKNWVLKLYDQLREQTNLIIKKKLWFIMLEQFLMKYFWHASGMMFIAIPFLTYDGPPETDDPVGDPLGISARTEAFTVSKNLLTSGADALERIISSYKEIAELAGHTDRVYTMLHVFDDCANAHYQRNLVTTDENHDEHSSSVVAKKKVAINQRAEGKIIESDEDIIAEDVPIITPNGDVIVESLSLKITPAMHVLITGPNGCGKSSFFRIVRGLWPVYSGRLHRPDPSSFFLIPQRPYMCPGTLRDQIIYPHTVANAFVDDTKLMEILDNVELKYIVQREGGLSAERDWKDILSGGEKQRLGLARIFYHRPRYALLDECTSAVSIDVEGKIYERAKELGISLLTITHRPSLWAYHTHLLQFNGDGRWTFEILNTEKLLTLQGEKERLETQLAGIPKIQQRLNELCQLLGDDTTAPTTREDQDHEGKNIVSPLLFQSTSINIFRAMHQFAILILFVAILEFNHGCYITNCPIGGKRSSDLDNESYKHQCPRCGFGGQCFGPSICCNGLGCRIGHPSDVRQCSKESHSLTPCVINSAVCSSVPNGRCAAHGVCCGTESCQIDESCSEASNQEADNSREEHLPHSRFTLLQ</sequence>
<dbReference type="GO" id="GO:0015910">
    <property type="term" value="P:long-chain fatty acid import into peroxisome"/>
    <property type="evidence" value="ECO:0007669"/>
    <property type="project" value="TreeGrafter"/>
</dbReference>
<feature type="transmembrane region" description="Helical" evidence="14">
    <location>
        <begin position="240"/>
        <end position="258"/>
    </location>
</feature>
<dbReference type="InterPro" id="IPR003593">
    <property type="entry name" value="AAA+_ATPase"/>
</dbReference>
<evidence type="ECO:0000256" key="1">
    <source>
        <dbReference type="ARBA" id="ARBA00004585"/>
    </source>
</evidence>
<keyword evidence="10 14" id="KW-1133">Transmembrane helix</keyword>
<evidence type="ECO:0000256" key="8">
    <source>
        <dbReference type="ARBA" id="ARBA00022840"/>
    </source>
</evidence>
<dbReference type="Proteomes" id="UP000663852">
    <property type="component" value="Unassembled WGS sequence"/>
</dbReference>
<keyword evidence="4" id="KW-0813">Transport</keyword>
<dbReference type="Pfam" id="PF00184">
    <property type="entry name" value="Hormone_5"/>
    <property type="match status" value="1"/>
</dbReference>
<dbReference type="PANTHER" id="PTHR11384">
    <property type="entry name" value="ATP-BINDING CASSETTE, SUB-FAMILY D MEMBER"/>
    <property type="match status" value="1"/>
</dbReference>
<evidence type="ECO:0000313" key="17">
    <source>
        <dbReference type="EMBL" id="CAF0967954.1"/>
    </source>
</evidence>
<dbReference type="SUPFAM" id="SSF49606">
    <property type="entry name" value="Neurophysin II"/>
    <property type="match status" value="1"/>
</dbReference>
<organism evidence="17 18">
    <name type="scientific">Adineta ricciae</name>
    <name type="common">Rotifer</name>
    <dbReference type="NCBI Taxonomy" id="249248"/>
    <lineage>
        <taxon>Eukaryota</taxon>
        <taxon>Metazoa</taxon>
        <taxon>Spiralia</taxon>
        <taxon>Gnathifera</taxon>
        <taxon>Rotifera</taxon>
        <taxon>Eurotatoria</taxon>
        <taxon>Bdelloidea</taxon>
        <taxon>Adinetida</taxon>
        <taxon>Adinetidae</taxon>
        <taxon>Adineta</taxon>
    </lineage>
</organism>